<dbReference type="EMBL" id="MU839002">
    <property type="protein sequence ID" value="KAK1769606.1"/>
    <property type="molecule type" value="Genomic_DNA"/>
</dbReference>
<comment type="caution">
    <text evidence="2">The sequence shown here is derived from an EMBL/GenBank/DDBJ whole genome shotgun (WGS) entry which is preliminary data.</text>
</comment>
<dbReference type="Proteomes" id="UP001244011">
    <property type="component" value="Unassembled WGS sequence"/>
</dbReference>
<sequence length="623" mass="67769">MASAPLDEPPKLRCESPSPDSSPTPALHARPELSRCLSIASSASHGSATTDASHMRESLGSDISAFSRHSSGSYQSSRRSDISNASFGPPLMPLSRQSTGSFDTRSVSGLSRRRGYMRPQATDFAASARSRESVLSLGSIAHLQYYFARTGLLDGKGGQLARKRKQKAQTLDLSALDTSSFLNPRLSGSDVDSSYASMGSSPDLAASSLGGGFAAGAAGVGAGPIVESPIEEHQEDEENYYDDFEEPDPHMLPPTASTYNYREKPLPRPPSIVELKADLTSTLTAASEALTKAKEVKPPESTPTSTPTSSPSHARQPSNPHGTARSPPGWHEIQGMHILDVMTLAIRAAKVYYTAHEQPDRLDAIKSEKQLRSELLTVMDVLKRMATRGFVGGMRDDEFAAMDGWTASVRRMLADEEEMEAAEAAERQSWTWLQDEGWEGRQFEREYAFMESMLAGGGPIVSSAGGLPSPGLSSPIDPAQEPSFPTTAAPSPTAAIATEPLPRWTPIDRSRPASEQELPTPFLEALRSGVRLVHLHNCAVRRSRRRFGAIPTFHTDTQKPYRAADNLRYWAKAAELRWEVLLRLDALAVVNGTPPEAWLEFEDAILAWCRRVREEITADVRAG</sequence>
<reference evidence="2" key="1">
    <citation type="submission" date="2023-06" db="EMBL/GenBank/DDBJ databases">
        <title>Genome-scale phylogeny and comparative genomics of the fungal order Sordariales.</title>
        <authorList>
            <consortium name="Lawrence Berkeley National Laboratory"/>
            <person name="Hensen N."/>
            <person name="Bonometti L."/>
            <person name="Westerberg I."/>
            <person name="Brannstrom I.O."/>
            <person name="Guillou S."/>
            <person name="Cros-Aarteil S."/>
            <person name="Calhoun S."/>
            <person name="Haridas S."/>
            <person name="Kuo A."/>
            <person name="Mondo S."/>
            <person name="Pangilinan J."/>
            <person name="Riley R."/>
            <person name="Labutti K."/>
            <person name="Andreopoulos B."/>
            <person name="Lipzen A."/>
            <person name="Chen C."/>
            <person name="Yanf M."/>
            <person name="Daum C."/>
            <person name="Ng V."/>
            <person name="Clum A."/>
            <person name="Steindorff A."/>
            <person name="Ohm R."/>
            <person name="Martin F."/>
            <person name="Silar P."/>
            <person name="Natvig D."/>
            <person name="Lalanne C."/>
            <person name="Gautier V."/>
            <person name="Ament-Velasquez S.L."/>
            <person name="Kruys A."/>
            <person name="Hutchinson M.I."/>
            <person name="Powell A.J."/>
            <person name="Barry K."/>
            <person name="Miller A.N."/>
            <person name="Grigoriev I.V."/>
            <person name="Debuchy R."/>
            <person name="Gladieux P."/>
            <person name="Thoren M.H."/>
            <person name="Johannesson H."/>
        </authorList>
    </citation>
    <scope>NUCLEOTIDE SEQUENCE</scope>
    <source>
        <strain evidence="2">8032-3</strain>
    </source>
</reference>
<evidence type="ECO:0000313" key="3">
    <source>
        <dbReference type="Proteomes" id="UP001244011"/>
    </source>
</evidence>
<feature type="compositionally biased region" description="Low complexity" evidence="1">
    <location>
        <begin position="67"/>
        <end position="77"/>
    </location>
</feature>
<feature type="region of interest" description="Disordered" evidence="1">
    <location>
        <begin position="290"/>
        <end position="331"/>
    </location>
</feature>
<keyword evidence="3" id="KW-1185">Reference proteome</keyword>
<organism evidence="2 3">
    <name type="scientific">Phialemonium atrogriseum</name>
    <dbReference type="NCBI Taxonomy" id="1093897"/>
    <lineage>
        <taxon>Eukaryota</taxon>
        <taxon>Fungi</taxon>
        <taxon>Dikarya</taxon>
        <taxon>Ascomycota</taxon>
        <taxon>Pezizomycotina</taxon>
        <taxon>Sordariomycetes</taxon>
        <taxon>Sordariomycetidae</taxon>
        <taxon>Cephalothecales</taxon>
        <taxon>Cephalothecaceae</taxon>
        <taxon>Phialemonium</taxon>
    </lineage>
</organism>
<gene>
    <name evidence="2" type="ORF">QBC33DRAFT_556896</name>
</gene>
<dbReference type="PANTHER" id="PTHR38702:SF1">
    <property type="entry name" value="CALPONIN-HOMOLOGY (CH) DOMAIN-CONTAINING PROTEIN"/>
    <property type="match status" value="1"/>
</dbReference>
<proteinExistence type="predicted"/>
<dbReference type="AlphaFoldDB" id="A0AAJ0C458"/>
<feature type="compositionally biased region" description="Low complexity" evidence="1">
    <location>
        <begin position="302"/>
        <end position="312"/>
    </location>
</feature>
<feature type="region of interest" description="Disordered" evidence="1">
    <location>
        <begin position="232"/>
        <end position="265"/>
    </location>
</feature>
<feature type="compositionally biased region" description="Polar residues" evidence="1">
    <location>
        <begin position="95"/>
        <end position="109"/>
    </location>
</feature>
<protein>
    <submittedName>
        <fullName evidence="2">Uncharacterized protein</fullName>
    </submittedName>
</protein>
<feature type="compositionally biased region" description="Polar residues" evidence="1">
    <location>
        <begin position="39"/>
        <end position="52"/>
    </location>
</feature>
<evidence type="ECO:0000313" key="2">
    <source>
        <dbReference type="EMBL" id="KAK1769606.1"/>
    </source>
</evidence>
<name>A0AAJ0C458_9PEZI</name>
<dbReference type="GeneID" id="85312953"/>
<feature type="compositionally biased region" description="Acidic residues" evidence="1">
    <location>
        <begin position="233"/>
        <end position="246"/>
    </location>
</feature>
<dbReference type="PANTHER" id="PTHR38702">
    <property type="entry name" value="CALPONIN-HOMOLOGY (CH) DOMAIN-CONTAINING PROTEIN"/>
    <property type="match status" value="1"/>
</dbReference>
<dbReference type="RefSeq" id="XP_060285819.1">
    <property type="nucleotide sequence ID" value="XM_060429766.1"/>
</dbReference>
<accession>A0AAJ0C458</accession>
<feature type="region of interest" description="Disordered" evidence="1">
    <location>
        <begin position="1"/>
        <end position="114"/>
    </location>
</feature>
<evidence type="ECO:0000256" key="1">
    <source>
        <dbReference type="SAM" id="MobiDB-lite"/>
    </source>
</evidence>